<feature type="binding site" evidence="6">
    <location>
        <begin position="146"/>
        <end position="152"/>
    </location>
    <ligand>
        <name>FAD</name>
        <dbReference type="ChEBI" id="CHEBI:57692"/>
    </ligand>
</feature>
<protein>
    <submittedName>
        <fullName evidence="9">FAD-binding oxidoreductase</fullName>
    </submittedName>
</protein>
<dbReference type="GO" id="GO:0008609">
    <property type="term" value="F:alkylglycerone-phosphate synthase activity"/>
    <property type="evidence" value="ECO:0007669"/>
    <property type="project" value="InterPro"/>
</dbReference>
<dbReference type="Proteomes" id="UP000185596">
    <property type="component" value="Unassembled WGS sequence"/>
</dbReference>
<dbReference type="Gene3D" id="3.30.465.10">
    <property type="match status" value="1"/>
</dbReference>
<dbReference type="PANTHER" id="PTHR46568">
    <property type="entry name" value="ALKYLDIHYDROXYACETONEPHOSPHATE SYNTHASE, PEROXISOMAL"/>
    <property type="match status" value="1"/>
</dbReference>
<dbReference type="STRING" id="1912961.BU204_09750"/>
<dbReference type="OrthoDB" id="9811557at2"/>
<evidence type="ECO:0000259" key="8">
    <source>
        <dbReference type="PROSITE" id="PS51387"/>
    </source>
</evidence>
<dbReference type="GO" id="GO:0008610">
    <property type="term" value="P:lipid biosynthetic process"/>
    <property type="evidence" value="ECO:0007669"/>
    <property type="project" value="InterPro"/>
</dbReference>
<feature type="binding site" evidence="5">
    <location>
        <position position="417"/>
    </location>
    <ligand>
        <name>substrate</name>
    </ligand>
</feature>
<proteinExistence type="inferred from homology"/>
<dbReference type="Pfam" id="PF01565">
    <property type="entry name" value="FAD_binding_4"/>
    <property type="match status" value="1"/>
</dbReference>
<dbReference type="Gene3D" id="3.30.300.330">
    <property type="match status" value="1"/>
</dbReference>
<evidence type="ECO:0000256" key="6">
    <source>
        <dbReference type="PIRSR" id="PIRSR625650-3"/>
    </source>
</evidence>
<evidence type="ECO:0000256" key="4">
    <source>
        <dbReference type="PIRSR" id="PIRSR625650-1"/>
    </source>
</evidence>
<evidence type="ECO:0000256" key="7">
    <source>
        <dbReference type="PIRSR" id="PIRSR625650-4"/>
    </source>
</evidence>
<keyword evidence="10" id="KW-1185">Reference proteome</keyword>
<sequence>MCHTILVTEPWDHTGGRLDHDDRRGWTADGGRDYILPARSARWLFSATGLTRTSTPPVPESALVVGESALPDMARKALESIVGPEHVHIDRSARLGRAGGLSYTDLLRQRGTGELAVPDAVVAPADPEQVQRVVEVSAEYGIGLVPFGGGTSVVGGVAALRAGLESVVVLDLYRLDQLVSVDPVSRLAVLQAGMVAPAAERALAAHGLTLGHVPQSFERATIGGFAATRSAGQASAGYGRFEDMVQGVRVATPRGEWHLGVAPASAAGPDLRQLVVGSEGAFGVITEVTVRVRARPAARRFEGFVLDGWARGAAAVRALAQSRVLADVTRLSDPRETDVAFAMSAGWRTGAVRAYLRARGVLEPCLLVLGWEGGSSAEVAARRRATLRVLRRSRPVALGTAAGERWLHGRFAGPRQRDTLLDAGVCVETLETATYWSRLDALRSAVSAALVDSLTTPTHRPVVACHISHAYETGASLYFTVIVPRDAADPFGQWQRAKDAACAAISAGPDGPLGTISHHHAVGVDHAGYLRAEVGGLGVGVLAAVKRELDPPGVLNPGKLLGR</sequence>
<dbReference type="SUPFAM" id="SSF55103">
    <property type="entry name" value="FAD-linked oxidases, C-terminal domain"/>
    <property type="match status" value="1"/>
</dbReference>
<organism evidence="9 10">
    <name type="scientific">Actinophytocola xanthii</name>
    <dbReference type="NCBI Taxonomy" id="1912961"/>
    <lineage>
        <taxon>Bacteria</taxon>
        <taxon>Bacillati</taxon>
        <taxon>Actinomycetota</taxon>
        <taxon>Actinomycetes</taxon>
        <taxon>Pseudonocardiales</taxon>
        <taxon>Pseudonocardiaceae</taxon>
    </lineage>
</organism>
<keyword evidence="3 6" id="KW-0274">FAD</keyword>
<dbReference type="PROSITE" id="PS51387">
    <property type="entry name" value="FAD_PCMH"/>
    <property type="match status" value="1"/>
</dbReference>
<dbReference type="GO" id="GO:0071949">
    <property type="term" value="F:FAD binding"/>
    <property type="evidence" value="ECO:0007669"/>
    <property type="project" value="InterPro"/>
</dbReference>
<feature type="binding site" evidence="6">
    <location>
        <begin position="279"/>
        <end position="285"/>
    </location>
    <ligand>
        <name>FAD</name>
        <dbReference type="ChEBI" id="CHEBI:57692"/>
    </ligand>
</feature>
<dbReference type="RefSeq" id="WP_075125272.1">
    <property type="nucleotide sequence ID" value="NZ_MSIE01000014.1"/>
</dbReference>
<reference evidence="9 10" key="1">
    <citation type="submission" date="2016-12" db="EMBL/GenBank/DDBJ databases">
        <title>The draft genome sequence of Actinophytocola sp. 11-183.</title>
        <authorList>
            <person name="Wang W."/>
            <person name="Yuan L."/>
        </authorList>
    </citation>
    <scope>NUCLEOTIDE SEQUENCE [LARGE SCALE GENOMIC DNA]</scope>
    <source>
        <strain evidence="9 10">11-183</strain>
    </source>
</reference>
<feature type="site" description="Important for enzyme activity" evidence="7">
    <location>
        <position position="330"/>
    </location>
</feature>
<dbReference type="Pfam" id="PF02913">
    <property type="entry name" value="FAD-oxidase_C"/>
    <property type="match status" value="1"/>
</dbReference>
<dbReference type="InterPro" id="IPR016166">
    <property type="entry name" value="FAD-bd_PCMH"/>
</dbReference>
<dbReference type="InterPro" id="IPR016164">
    <property type="entry name" value="FAD-linked_Oxase-like_C"/>
</dbReference>
<dbReference type="SUPFAM" id="SSF56176">
    <property type="entry name" value="FAD-binding/transporter-associated domain-like"/>
    <property type="match status" value="1"/>
</dbReference>
<dbReference type="InterPro" id="IPR036318">
    <property type="entry name" value="FAD-bd_PCMH-like_sf"/>
</dbReference>
<dbReference type="PANTHER" id="PTHR46568:SF1">
    <property type="entry name" value="ALKYLDIHYDROXYACETONEPHOSPHATE SYNTHASE, PEROXISOMAL"/>
    <property type="match status" value="1"/>
</dbReference>
<evidence type="ECO:0000313" key="10">
    <source>
        <dbReference type="Proteomes" id="UP000185596"/>
    </source>
</evidence>
<feature type="domain" description="FAD-binding PCMH-type" evidence="8">
    <location>
        <begin position="114"/>
        <end position="295"/>
    </location>
</feature>
<dbReference type="Gene3D" id="1.10.45.10">
    <property type="entry name" value="Vanillyl-alcohol Oxidase, Chain A, domain 4"/>
    <property type="match status" value="1"/>
</dbReference>
<gene>
    <name evidence="9" type="ORF">BU204_09750</name>
</gene>
<dbReference type="InterPro" id="IPR006094">
    <property type="entry name" value="Oxid_FAD_bind_N"/>
</dbReference>
<comment type="cofactor">
    <cofactor evidence="6">
        <name>FAD</name>
        <dbReference type="ChEBI" id="CHEBI:57692"/>
    </cofactor>
</comment>
<evidence type="ECO:0000313" key="9">
    <source>
        <dbReference type="EMBL" id="OLF17768.1"/>
    </source>
</evidence>
<comment type="similarity">
    <text evidence="1">Belongs to the FAD-binding oxidoreductase/transferase type 4 family.</text>
</comment>
<evidence type="ECO:0000256" key="2">
    <source>
        <dbReference type="ARBA" id="ARBA00022630"/>
    </source>
</evidence>
<dbReference type="EMBL" id="MSIE01000014">
    <property type="protein sequence ID" value="OLF17768.1"/>
    <property type="molecule type" value="Genomic_DNA"/>
</dbReference>
<keyword evidence="2" id="KW-0285">Flavoprotein</keyword>
<comment type="caution">
    <text evidence="9">The sequence shown here is derived from an EMBL/GenBank/DDBJ whole genome shotgun (WGS) entry which is preliminary data.</text>
</comment>
<evidence type="ECO:0000256" key="1">
    <source>
        <dbReference type="ARBA" id="ARBA00008000"/>
    </source>
</evidence>
<dbReference type="AlphaFoldDB" id="A0A1Q8CTS5"/>
<name>A0A1Q8CTS5_9PSEU</name>
<dbReference type="Gene3D" id="3.30.70.3450">
    <property type="match status" value="1"/>
</dbReference>
<accession>A0A1Q8CTS5</accession>
<evidence type="ECO:0000256" key="3">
    <source>
        <dbReference type="ARBA" id="ARBA00022827"/>
    </source>
</evidence>
<dbReference type="InterPro" id="IPR016169">
    <property type="entry name" value="FAD-bd_PCMH_sub2"/>
</dbReference>
<feature type="active site" description="Proton donor/acceptor" evidence="4">
    <location>
        <position position="478"/>
    </location>
</feature>
<dbReference type="InterPro" id="IPR025650">
    <property type="entry name" value="Alkyl-DHAP_Synthase"/>
</dbReference>
<evidence type="ECO:0000256" key="5">
    <source>
        <dbReference type="PIRSR" id="PIRSR625650-2"/>
    </source>
</evidence>
<dbReference type="InterPro" id="IPR016171">
    <property type="entry name" value="Vanillyl_alc_oxidase_C-sub2"/>
</dbReference>
<dbReference type="InterPro" id="IPR004113">
    <property type="entry name" value="FAD-bd_oxidored_4_C"/>
</dbReference>